<dbReference type="RefSeq" id="WP_330107176.1">
    <property type="nucleotide sequence ID" value="NZ_JAZDQT010000001.1"/>
</dbReference>
<evidence type="ECO:0000256" key="5">
    <source>
        <dbReference type="ARBA" id="ARBA00023136"/>
    </source>
</evidence>
<feature type="domain" description="MacB-like periplasmic core" evidence="8">
    <location>
        <begin position="20"/>
        <end position="233"/>
    </location>
</feature>
<feature type="domain" description="ABC3 transporter permease C-terminal" evidence="7">
    <location>
        <begin position="284"/>
        <end position="396"/>
    </location>
</feature>
<accession>A0ABU7I684</accession>
<comment type="subcellular location">
    <subcellularLocation>
        <location evidence="1">Cell membrane</location>
        <topology evidence="1">Multi-pass membrane protein</topology>
    </subcellularLocation>
</comment>
<dbReference type="PANTHER" id="PTHR30572">
    <property type="entry name" value="MEMBRANE COMPONENT OF TRANSPORTER-RELATED"/>
    <property type="match status" value="1"/>
</dbReference>
<reference evidence="9 10" key="1">
    <citation type="submission" date="2024-01" db="EMBL/GenBank/DDBJ databases">
        <title>Pedobacter sp. nov., isolated from fresh soil.</title>
        <authorList>
            <person name="Le N.T.T."/>
        </authorList>
    </citation>
    <scope>NUCLEOTIDE SEQUENCE [LARGE SCALE GENOMIC DNA]</scope>
    <source>
        <strain evidence="9 10">KR3-3</strain>
    </source>
</reference>
<feature type="transmembrane region" description="Helical" evidence="6">
    <location>
        <begin position="21"/>
        <end position="43"/>
    </location>
</feature>
<feature type="transmembrane region" description="Helical" evidence="6">
    <location>
        <begin position="371"/>
        <end position="397"/>
    </location>
</feature>
<dbReference type="Pfam" id="PF02687">
    <property type="entry name" value="FtsX"/>
    <property type="match status" value="2"/>
</dbReference>
<keyword evidence="2" id="KW-1003">Cell membrane</keyword>
<keyword evidence="5 6" id="KW-0472">Membrane</keyword>
<feature type="transmembrane region" description="Helical" evidence="6">
    <location>
        <begin position="709"/>
        <end position="731"/>
    </location>
</feature>
<evidence type="ECO:0000313" key="9">
    <source>
        <dbReference type="EMBL" id="MEE1944816.1"/>
    </source>
</evidence>
<keyword evidence="10" id="KW-1185">Reference proteome</keyword>
<feature type="transmembrane region" description="Helical" evidence="6">
    <location>
        <begin position="418"/>
        <end position="438"/>
    </location>
</feature>
<evidence type="ECO:0000256" key="4">
    <source>
        <dbReference type="ARBA" id="ARBA00022989"/>
    </source>
</evidence>
<evidence type="ECO:0000256" key="1">
    <source>
        <dbReference type="ARBA" id="ARBA00004651"/>
    </source>
</evidence>
<dbReference type="InterPro" id="IPR050250">
    <property type="entry name" value="Macrolide_Exporter_MacB"/>
</dbReference>
<gene>
    <name evidence="9" type="ORF">VRU48_06850</name>
</gene>
<feature type="transmembrane region" description="Helical" evidence="6">
    <location>
        <begin position="665"/>
        <end position="688"/>
    </location>
</feature>
<proteinExistence type="predicted"/>
<evidence type="ECO:0000256" key="6">
    <source>
        <dbReference type="SAM" id="Phobius"/>
    </source>
</evidence>
<organism evidence="9 10">
    <name type="scientific">Pedobacter albus</name>
    <dbReference type="NCBI Taxonomy" id="3113905"/>
    <lineage>
        <taxon>Bacteria</taxon>
        <taxon>Pseudomonadati</taxon>
        <taxon>Bacteroidota</taxon>
        <taxon>Sphingobacteriia</taxon>
        <taxon>Sphingobacteriales</taxon>
        <taxon>Sphingobacteriaceae</taxon>
        <taxon>Pedobacter</taxon>
    </lineage>
</organism>
<dbReference type="Proteomes" id="UP001336835">
    <property type="component" value="Unassembled WGS sequence"/>
</dbReference>
<evidence type="ECO:0000256" key="3">
    <source>
        <dbReference type="ARBA" id="ARBA00022692"/>
    </source>
</evidence>
<name>A0ABU7I684_9SPHI</name>
<evidence type="ECO:0000259" key="8">
    <source>
        <dbReference type="Pfam" id="PF12704"/>
    </source>
</evidence>
<evidence type="ECO:0000256" key="2">
    <source>
        <dbReference type="ARBA" id="ARBA00022475"/>
    </source>
</evidence>
<evidence type="ECO:0000313" key="10">
    <source>
        <dbReference type="Proteomes" id="UP001336835"/>
    </source>
</evidence>
<dbReference type="PANTHER" id="PTHR30572:SF18">
    <property type="entry name" value="ABC-TYPE MACROLIDE FAMILY EXPORT SYSTEM PERMEASE COMPONENT 2"/>
    <property type="match status" value="1"/>
</dbReference>
<feature type="domain" description="ABC3 transporter permease C-terminal" evidence="7">
    <location>
        <begin position="668"/>
        <end position="781"/>
    </location>
</feature>
<protein>
    <submittedName>
        <fullName evidence="9">ABC transporter permease</fullName>
    </submittedName>
</protein>
<keyword evidence="3 6" id="KW-0812">Transmembrane</keyword>
<sequence>MFRLNLKIALRNLWKNRNITAINIGGLSIALAAFMLIMIYVAYETSFDKDNPNYDNIYLVGRKTPAFTSNYTSPPLSKEIKQNFPEVEAVGKMKSGGFEFAINSDKSTVFVQKLLFAEYEAAKMLNIKPLKGLEEPAGGEFLFYLNESYMATLFPDKNDQKPNLVTMGNKTSGQSGVIKGAVFANPHSNISFDGISIAKEIGVGEPEGYNNYFTYIQVKPGTDVEALRQKIEKMYRVSLAKADTDPDWKYINATNIYLDPLKNLHLRPTAGTDTNYKVLIALSVLGFLMLLIACINFTNLSIAQATKRAKEVGVKKVMGAFRTQLTFQFLIEILMQCVVATIFALILAELVLPKFNSLFEVNLVIWQRSALLWQLPLVLMLLTLVAGVYPAMVLSGFKPALVLKGNFQTSRQSYWLKNGLLVLQFGIAVIFIIGLLVINSQLKYMRTQDVGFKPDQVVRIKNMAVFSDPAVFEPVRNQMMQIPGVKSVTVANGIPDGSKTGINGYTVDGKNESINMLSVDFDYFETLDIKIKEGRFFSRNFAADTANSAILNESAIAKYGLTNPIGKIIRGCSTDYRIVGVIKDFKADGFETAVAPTIYTIKDPCSNAKLDIMVKIEENQMASALAMLKAKWPTINKKDGDNFRYQFLDELYGRLFKKQEQLQSVFFAAAILTIFIAVLGLFAFAKYITAGRMKEIAVRKILGASDLQILKLLNSSFFVIVVVANLLAWPLAYLITKKWLETFAYRVDVPMLPFALSALITIGLAILTVSLQANKSVKANPVDALKYE</sequence>
<dbReference type="EMBL" id="JAZDQT010000001">
    <property type="protein sequence ID" value="MEE1944816.1"/>
    <property type="molecule type" value="Genomic_DNA"/>
</dbReference>
<feature type="domain" description="MacB-like periplasmic core" evidence="8">
    <location>
        <begin position="426"/>
        <end position="599"/>
    </location>
</feature>
<feature type="transmembrane region" description="Helical" evidence="6">
    <location>
        <begin position="751"/>
        <end position="771"/>
    </location>
</feature>
<evidence type="ECO:0000259" key="7">
    <source>
        <dbReference type="Pfam" id="PF02687"/>
    </source>
</evidence>
<feature type="transmembrane region" description="Helical" evidence="6">
    <location>
        <begin position="325"/>
        <end position="351"/>
    </location>
</feature>
<keyword evidence="4 6" id="KW-1133">Transmembrane helix</keyword>
<dbReference type="InterPro" id="IPR025857">
    <property type="entry name" value="MacB_PCD"/>
</dbReference>
<feature type="transmembrane region" description="Helical" evidence="6">
    <location>
        <begin position="278"/>
        <end position="300"/>
    </location>
</feature>
<dbReference type="InterPro" id="IPR003838">
    <property type="entry name" value="ABC3_permease_C"/>
</dbReference>
<comment type="caution">
    <text evidence="9">The sequence shown here is derived from an EMBL/GenBank/DDBJ whole genome shotgun (WGS) entry which is preliminary data.</text>
</comment>
<dbReference type="Pfam" id="PF12704">
    <property type="entry name" value="MacB_PCD"/>
    <property type="match status" value="2"/>
</dbReference>